<feature type="transmembrane region" description="Helical" evidence="1">
    <location>
        <begin position="96"/>
        <end position="114"/>
    </location>
</feature>
<sequence>MRILAALIRLIIYVGIFASLAYLFRSSLRTTYTVMRQRVYGLAQRRQLSRSSGHVIVEDPLLVPLNRRRTFQTHITDLLEATFVQSVSRQRTFRRFVEVSVGTGLGLYLLVYFATAHFLVGIPFGVIGVLLPYGALSIYKYRLSIRNSYDIAEPITLLAQKYGRHNHKMLVALHETLNDLSNSPIRKALSRLIVRLERYTSEEELLDAIDSFNIQAGTTWAMRLSSLIFAGVQRLDVNTALNELSDQFTNVRNVLQEEKATRTDTMLLGVAPIPVFLGGLYMTYALVTHNALRLLLTNSRGRMSLLIALVAAIIAPIIALTFYKPKQDL</sequence>
<keyword evidence="1" id="KW-0812">Transmembrane</keyword>
<dbReference type="AlphaFoldDB" id="A0A0P9CI20"/>
<proteinExistence type="predicted"/>
<keyword evidence="1" id="KW-1133">Transmembrane helix</keyword>
<dbReference type="OrthoDB" id="2372376at2"/>
<dbReference type="PATRIC" id="fig|471514.4.peg.3524"/>
<gene>
    <name evidence="2" type="ORF">AN477_16280</name>
</gene>
<dbReference type="Proteomes" id="UP000050482">
    <property type="component" value="Unassembled WGS sequence"/>
</dbReference>
<evidence type="ECO:0000313" key="2">
    <source>
        <dbReference type="EMBL" id="KPV42688.1"/>
    </source>
</evidence>
<protein>
    <recommendedName>
        <fullName evidence="4">Type II secretion system protein GspF domain-containing protein</fullName>
    </recommendedName>
</protein>
<dbReference type="STRING" id="471514.AN477_16280"/>
<name>A0A0P9CI20_9BACL</name>
<feature type="transmembrane region" description="Helical" evidence="1">
    <location>
        <begin position="265"/>
        <end position="284"/>
    </location>
</feature>
<feature type="transmembrane region" description="Helical" evidence="1">
    <location>
        <begin position="6"/>
        <end position="24"/>
    </location>
</feature>
<feature type="transmembrane region" description="Helical" evidence="1">
    <location>
        <begin position="120"/>
        <end position="139"/>
    </location>
</feature>
<feature type="transmembrane region" description="Helical" evidence="1">
    <location>
        <begin position="304"/>
        <end position="323"/>
    </location>
</feature>
<evidence type="ECO:0000313" key="3">
    <source>
        <dbReference type="Proteomes" id="UP000050482"/>
    </source>
</evidence>
<evidence type="ECO:0000256" key="1">
    <source>
        <dbReference type="SAM" id="Phobius"/>
    </source>
</evidence>
<keyword evidence="1" id="KW-0472">Membrane</keyword>
<keyword evidence="3" id="KW-1185">Reference proteome</keyword>
<comment type="caution">
    <text evidence="2">The sequence shown here is derived from an EMBL/GenBank/DDBJ whole genome shotgun (WGS) entry which is preliminary data.</text>
</comment>
<evidence type="ECO:0008006" key="4">
    <source>
        <dbReference type="Google" id="ProtNLM"/>
    </source>
</evidence>
<accession>A0A0P9CI20</accession>
<dbReference type="EMBL" id="LJCO01000071">
    <property type="protein sequence ID" value="KPV42688.1"/>
    <property type="molecule type" value="Genomic_DNA"/>
</dbReference>
<dbReference type="RefSeq" id="WP_054970234.1">
    <property type="nucleotide sequence ID" value="NZ_LJCO01000071.1"/>
</dbReference>
<reference evidence="2 3" key="1">
    <citation type="submission" date="2015-09" db="EMBL/GenBank/DDBJ databases">
        <title>Draft genome sequence of Alicyclobacillus ferrooxydans DSM 22381.</title>
        <authorList>
            <person name="Hemp J."/>
        </authorList>
    </citation>
    <scope>NUCLEOTIDE SEQUENCE [LARGE SCALE GENOMIC DNA]</scope>
    <source>
        <strain evidence="2 3">TC-34</strain>
    </source>
</reference>
<organism evidence="2 3">
    <name type="scientific">Alicyclobacillus ferrooxydans</name>
    <dbReference type="NCBI Taxonomy" id="471514"/>
    <lineage>
        <taxon>Bacteria</taxon>
        <taxon>Bacillati</taxon>
        <taxon>Bacillota</taxon>
        <taxon>Bacilli</taxon>
        <taxon>Bacillales</taxon>
        <taxon>Alicyclobacillaceae</taxon>
        <taxon>Alicyclobacillus</taxon>
    </lineage>
</organism>